<dbReference type="Proteomes" id="UP000092403">
    <property type="component" value="Unassembled WGS sequence"/>
</dbReference>
<dbReference type="InterPro" id="IPR017896">
    <property type="entry name" value="4Fe4S_Fe-S-bd"/>
</dbReference>
<accession>A0A150IUC1</accession>
<evidence type="ECO:0000313" key="10">
    <source>
        <dbReference type="Proteomes" id="UP000092401"/>
    </source>
</evidence>
<feature type="domain" description="4Fe-4S ferredoxin-type" evidence="5">
    <location>
        <begin position="42"/>
        <end position="71"/>
    </location>
</feature>
<dbReference type="GO" id="GO:0051539">
    <property type="term" value="F:4 iron, 4 sulfur cluster binding"/>
    <property type="evidence" value="ECO:0007669"/>
    <property type="project" value="UniProtKB-KW"/>
</dbReference>
<evidence type="ECO:0000313" key="8">
    <source>
        <dbReference type="EMBL" id="KYC51278.1"/>
    </source>
</evidence>
<evidence type="ECO:0000313" key="6">
    <source>
        <dbReference type="EMBL" id="KYC46280.1"/>
    </source>
</evidence>
<evidence type="ECO:0000256" key="1">
    <source>
        <dbReference type="ARBA" id="ARBA00022485"/>
    </source>
</evidence>
<name>A0A150IMQ2_9EURY</name>
<dbReference type="GO" id="GO:0016020">
    <property type="term" value="C:membrane"/>
    <property type="evidence" value="ECO:0007669"/>
    <property type="project" value="InterPro"/>
</dbReference>
<keyword evidence="4" id="KW-0411">Iron-sulfur</keyword>
<evidence type="ECO:0000256" key="2">
    <source>
        <dbReference type="ARBA" id="ARBA00022723"/>
    </source>
</evidence>
<dbReference type="Proteomes" id="UP000091929">
    <property type="component" value="Unassembled WGS sequence"/>
</dbReference>
<dbReference type="Pfam" id="PF12838">
    <property type="entry name" value="Fer4_7"/>
    <property type="match status" value="1"/>
</dbReference>
<dbReference type="EMBL" id="LNGF01000003">
    <property type="protein sequence ID" value="KYC48552.1"/>
    <property type="molecule type" value="Genomic_DNA"/>
</dbReference>
<dbReference type="PROSITE" id="PS51379">
    <property type="entry name" value="4FE4S_FER_2"/>
    <property type="match status" value="2"/>
</dbReference>
<dbReference type="Gene3D" id="3.30.70.3270">
    <property type="match status" value="1"/>
</dbReference>
<feature type="domain" description="4Fe-4S ferredoxin-type" evidence="5">
    <location>
        <begin position="85"/>
        <end position="114"/>
    </location>
</feature>
<sequence length="161" mass="18268">MKSIFLIFLKGIYVNILRILFAADRVTSKDIRNSILQGKVKYPQAINDESCIGCGGCANICPVEAIEMVPIEKPIEIVKGYTKTQTPKYDPLKCLYCFWCHDNCPIYAFYGKPGAIHPREVGEFKADPSKLLKEPIKLKEAQIKEIIEIMAKDSSKYFEEV</sequence>
<evidence type="ECO:0000313" key="9">
    <source>
        <dbReference type="Proteomes" id="UP000091929"/>
    </source>
</evidence>
<proteinExistence type="predicted"/>
<dbReference type="Proteomes" id="UP000092401">
    <property type="component" value="Unassembled WGS sequence"/>
</dbReference>
<dbReference type="AlphaFoldDB" id="A0A150IMQ2"/>
<dbReference type="SUPFAM" id="SSF54862">
    <property type="entry name" value="4Fe-4S ferredoxins"/>
    <property type="match status" value="1"/>
</dbReference>
<evidence type="ECO:0000256" key="3">
    <source>
        <dbReference type="ARBA" id="ARBA00023004"/>
    </source>
</evidence>
<keyword evidence="2" id="KW-0479">Metal-binding</keyword>
<comment type="caution">
    <text evidence="6">The sequence shown here is derived from an EMBL/GenBank/DDBJ whole genome shotgun (WGS) entry which is preliminary data.</text>
</comment>
<protein>
    <submittedName>
        <fullName evidence="6">Hydrogenase subunit EhbL</fullName>
    </submittedName>
</protein>
<reference evidence="9 10" key="1">
    <citation type="journal article" date="2016" name="ISME J.">
        <title>Chasing the elusive Euryarchaeota class WSA2: genomes reveal a uniquely fastidious methyl-reducing methanogen.</title>
        <authorList>
            <person name="Nobu M.K."/>
            <person name="Narihiro T."/>
            <person name="Kuroda K."/>
            <person name="Mei R."/>
            <person name="Liu W.T."/>
        </authorList>
    </citation>
    <scope>NUCLEOTIDE SEQUENCE [LARGE SCALE GENOMIC DNA]</scope>
    <source>
        <strain evidence="6">B03fssc0709_Meth_Bin005</strain>
        <strain evidence="7">B15fssc0709_Meth_Bin003</strain>
        <strain evidence="8">BMIXfssc0709_Meth_Bin006</strain>
    </source>
</reference>
<evidence type="ECO:0000259" key="5">
    <source>
        <dbReference type="PROSITE" id="PS51379"/>
    </source>
</evidence>
<dbReference type="GO" id="GO:0016651">
    <property type="term" value="F:oxidoreductase activity, acting on NAD(P)H"/>
    <property type="evidence" value="ECO:0007669"/>
    <property type="project" value="InterPro"/>
</dbReference>
<organism evidence="6 10">
    <name type="scientific">Candidatus Methanofastidiosum methylothiophilum</name>
    <dbReference type="NCBI Taxonomy" id="1705564"/>
    <lineage>
        <taxon>Archaea</taxon>
        <taxon>Methanobacteriati</taxon>
        <taxon>Methanobacteriota</taxon>
        <taxon>Stenosarchaea group</taxon>
        <taxon>Candidatus Methanofastidiosia</taxon>
        <taxon>Candidatus Methanofastidiosales</taxon>
        <taxon>Candidatus Methanofastidiosaceae</taxon>
        <taxon>Candidatus Methanofastidiosum</taxon>
    </lineage>
</organism>
<dbReference type="InterPro" id="IPR017900">
    <property type="entry name" value="4Fe4S_Fe_S_CS"/>
</dbReference>
<keyword evidence="1" id="KW-0004">4Fe-4S</keyword>
<keyword evidence="3" id="KW-0408">Iron</keyword>
<dbReference type="PROSITE" id="PS00198">
    <property type="entry name" value="4FE4S_FER_1"/>
    <property type="match status" value="2"/>
</dbReference>
<dbReference type="NCBIfam" id="NF004914">
    <property type="entry name" value="PRK06273.1"/>
    <property type="match status" value="1"/>
</dbReference>
<gene>
    <name evidence="6" type="ORF">APG10_00150</name>
    <name evidence="7" type="ORF">APG11_00223</name>
    <name evidence="8" type="ORF">APG12_00203</name>
</gene>
<dbReference type="EMBL" id="LNJC01000002">
    <property type="protein sequence ID" value="KYC51278.1"/>
    <property type="molecule type" value="Genomic_DNA"/>
</dbReference>
<dbReference type="GO" id="GO:0046872">
    <property type="term" value="F:metal ion binding"/>
    <property type="evidence" value="ECO:0007669"/>
    <property type="project" value="UniProtKB-KW"/>
</dbReference>
<evidence type="ECO:0000313" key="7">
    <source>
        <dbReference type="EMBL" id="KYC48552.1"/>
    </source>
</evidence>
<dbReference type="PANTHER" id="PTHR10849">
    <property type="entry name" value="NADH DEHYDROGENASE UBIQUINONE IRON-SULFUR PROTEIN 8, MITOCHONDRIAL"/>
    <property type="match status" value="1"/>
</dbReference>
<evidence type="ECO:0000256" key="4">
    <source>
        <dbReference type="ARBA" id="ARBA00023014"/>
    </source>
</evidence>
<accession>A0A150J2B1</accession>
<accession>A0A150IMQ2</accession>
<dbReference type="InterPro" id="IPR010226">
    <property type="entry name" value="NADH_quinone_OxRdtase_chainI"/>
</dbReference>
<dbReference type="EMBL" id="LNGE01000002">
    <property type="protein sequence ID" value="KYC46280.1"/>
    <property type="molecule type" value="Genomic_DNA"/>
</dbReference>